<name>A0A2U3KI35_9BACT</name>
<dbReference type="Pfam" id="PF05635">
    <property type="entry name" value="23S_rRNA_IVP"/>
    <property type="match status" value="1"/>
</dbReference>
<dbReference type="CDD" id="cd16377">
    <property type="entry name" value="23S_rRNA_IVP_like"/>
    <property type="match status" value="1"/>
</dbReference>
<accession>A0A2U3KI35</accession>
<keyword evidence="1" id="KW-0689">Ribosomal protein</keyword>
<dbReference type="Gene3D" id="1.20.1440.60">
    <property type="entry name" value="23S rRNA-intervening sequence"/>
    <property type="match status" value="1"/>
</dbReference>
<dbReference type="SUPFAM" id="SSF158446">
    <property type="entry name" value="IVS-encoded protein-like"/>
    <property type="match status" value="1"/>
</dbReference>
<dbReference type="OrthoDB" id="160990at2"/>
<keyword evidence="1" id="KW-0687">Ribonucleoprotein</keyword>
<evidence type="ECO:0000313" key="1">
    <source>
        <dbReference type="EMBL" id="SPF39306.1"/>
    </source>
</evidence>
<dbReference type="InterPro" id="IPR012657">
    <property type="entry name" value="23S_rRNA-intervening_sequence"/>
</dbReference>
<dbReference type="PANTHER" id="PTHR38471">
    <property type="entry name" value="FOUR HELIX BUNDLE PROTEIN"/>
    <property type="match status" value="1"/>
</dbReference>
<dbReference type="Proteomes" id="UP000238701">
    <property type="component" value="Unassembled WGS sequence"/>
</dbReference>
<proteinExistence type="predicted"/>
<protein>
    <submittedName>
        <fullName evidence="1">S23 ribosomal protein</fullName>
    </submittedName>
</protein>
<dbReference type="InterPro" id="IPR036583">
    <property type="entry name" value="23S_rRNA_IVS_sf"/>
</dbReference>
<dbReference type="AlphaFoldDB" id="A0A2U3KI35"/>
<dbReference type="PANTHER" id="PTHR38471:SF2">
    <property type="entry name" value="FOUR HELIX BUNDLE PROTEIN"/>
    <property type="match status" value="1"/>
</dbReference>
<dbReference type="NCBIfam" id="NF008911">
    <property type="entry name" value="PRK12275.1-2"/>
    <property type="match status" value="1"/>
</dbReference>
<organism evidence="1 2">
    <name type="scientific">Candidatus Sulfotelmatobacter kueseliae</name>
    <dbReference type="NCBI Taxonomy" id="2042962"/>
    <lineage>
        <taxon>Bacteria</taxon>
        <taxon>Pseudomonadati</taxon>
        <taxon>Acidobacteriota</taxon>
        <taxon>Terriglobia</taxon>
        <taxon>Terriglobales</taxon>
        <taxon>Candidatus Korobacteraceae</taxon>
        <taxon>Candidatus Sulfotelmatobacter</taxon>
    </lineage>
</organism>
<dbReference type="EMBL" id="OMOD01000119">
    <property type="protein sequence ID" value="SPF39306.1"/>
    <property type="molecule type" value="Genomic_DNA"/>
</dbReference>
<evidence type="ECO:0000313" key="2">
    <source>
        <dbReference type="Proteomes" id="UP000238701"/>
    </source>
</evidence>
<dbReference type="GO" id="GO:0005840">
    <property type="term" value="C:ribosome"/>
    <property type="evidence" value="ECO:0007669"/>
    <property type="project" value="UniProtKB-KW"/>
</dbReference>
<reference evidence="2" key="1">
    <citation type="submission" date="2018-02" db="EMBL/GenBank/DDBJ databases">
        <authorList>
            <person name="Hausmann B."/>
        </authorList>
    </citation>
    <scope>NUCLEOTIDE SEQUENCE [LARGE SCALE GENOMIC DNA]</scope>
    <source>
        <strain evidence="2">Peat soil MAG SbA1</strain>
    </source>
</reference>
<sequence length="120" mass="13280">MAQSYKQLIAWRKAMEFVTEIYHATRTFPRDEMYGLTSQLRRAAVSVPSNIAEGQARYSHREFHRFLANARGSLAEIETQVAIAAALAYLPSETADPLLARAAELGRILNGLIASTKSIA</sequence>
<gene>
    <name evidence="1" type="ORF">SBA1_270021</name>
</gene>
<dbReference type="NCBIfam" id="TIGR02436">
    <property type="entry name" value="four helix bundle protein"/>
    <property type="match status" value="1"/>
</dbReference>